<dbReference type="Proteomes" id="UP000544551">
    <property type="component" value="Unassembled WGS sequence"/>
</dbReference>
<dbReference type="RefSeq" id="WP_006823576.1">
    <property type="nucleotide sequence ID" value="NZ_CAPMDX010000442.1"/>
</dbReference>
<organism evidence="2 3">
    <name type="scientific">Corynebacterium stationis</name>
    <dbReference type="NCBI Taxonomy" id="1705"/>
    <lineage>
        <taxon>Bacteria</taxon>
        <taxon>Bacillati</taxon>
        <taxon>Actinomycetota</taxon>
        <taxon>Actinomycetes</taxon>
        <taxon>Mycobacteriales</taxon>
        <taxon>Corynebacteriaceae</taxon>
        <taxon>Corynebacterium</taxon>
    </lineage>
</organism>
<accession>A0AB36CJW1</accession>
<feature type="domain" description="Clp R" evidence="1">
    <location>
        <begin position="3"/>
        <end position="66"/>
    </location>
</feature>
<proteinExistence type="predicted"/>
<name>A0AB36CJW1_9CORY</name>
<dbReference type="InterPro" id="IPR004176">
    <property type="entry name" value="Clp_R_N"/>
</dbReference>
<protein>
    <recommendedName>
        <fullName evidence="1">Clp R domain-containing protein</fullName>
    </recommendedName>
</protein>
<dbReference type="Gene3D" id="1.10.1780.10">
    <property type="entry name" value="Clp, N-terminal domain"/>
    <property type="match status" value="1"/>
</dbReference>
<sequence>MELTPRAKTILTTAEAIARESGADKVGAEHIQLALLADTSSVPYQVINAECDAQFLRKKLLEHIDSNGYKQSTNRARFLD</sequence>
<evidence type="ECO:0000313" key="2">
    <source>
        <dbReference type="EMBL" id="NME89110.1"/>
    </source>
</evidence>
<evidence type="ECO:0000259" key="1">
    <source>
        <dbReference type="Pfam" id="PF02861"/>
    </source>
</evidence>
<dbReference type="AlphaFoldDB" id="A0AB36CJW1"/>
<dbReference type="SUPFAM" id="SSF81923">
    <property type="entry name" value="Double Clp-N motif"/>
    <property type="match status" value="1"/>
</dbReference>
<dbReference type="InterPro" id="IPR036628">
    <property type="entry name" value="Clp_N_dom_sf"/>
</dbReference>
<evidence type="ECO:0000313" key="3">
    <source>
        <dbReference type="Proteomes" id="UP000544551"/>
    </source>
</evidence>
<comment type="caution">
    <text evidence="2">The sequence shown here is derived from an EMBL/GenBank/DDBJ whole genome shotgun (WGS) entry which is preliminary data.</text>
</comment>
<reference evidence="2 3" key="1">
    <citation type="submission" date="2020-04" db="EMBL/GenBank/DDBJ databases">
        <authorList>
            <person name="Hitch T.C.A."/>
            <person name="Wylensek D."/>
            <person name="Clavel T."/>
        </authorList>
    </citation>
    <scope>NUCLEOTIDE SEQUENCE [LARGE SCALE GENOMIC DNA]</scope>
    <source>
        <strain evidence="2 3">BL-383-APC-3D</strain>
    </source>
</reference>
<dbReference type="EMBL" id="JABAFZ010000004">
    <property type="protein sequence ID" value="NME89110.1"/>
    <property type="molecule type" value="Genomic_DNA"/>
</dbReference>
<dbReference type="Pfam" id="PF02861">
    <property type="entry name" value="Clp_N"/>
    <property type="match status" value="1"/>
</dbReference>
<gene>
    <name evidence="2" type="ORF">HF853_05375</name>
</gene>